<dbReference type="Proteomes" id="UP000214666">
    <property type="component" value="Chromosome"/>
</dbReference>
<evidence type="ECO:0000313" key="2">
    <source>
        <dbReference type="EMBL" id="ASR48964.1"/>
    </source>
</evidence>
<dbReference type="OrthoDB" id="9812921at2"/>
<dbReference type="GO" id="GO:0016787">
    <property type="term" value="F:hydrolase activity"/>
    <property type="evidence" value="ECO:0007669"/>
    <property type="project" value="UniProtKB-KW"/>
</dbReference>
<sequence length="385" mass="44221">MTKKWQPDDFPVGLYELHPDASVNFHMNVFYNWTNDNVLLEEMREVGKTAHNYETLIKRFIELGNESLKKDAKLRAAFYFRGAEFFIPQSNSLKLNLRDQFIQLSKEAYSITDEQHYLIPYERGYLSAYRLSAENPKKTLVLFGGFDSYIEELFRMSMVFRDAGYDVIIFEGPGQGSVLETYNIPMTHEWEKPVKSLLDYFKVENVTLIGLSLGGNLVLRAAAYEPRVKKAVAYDILTDFYEAVTHQIPSSFRDKLNIMIDERDSQTVNDTLAQLMKQSLMLEWALAQGMHVTGSKTPYDFLNGTKAYNANHFSHLVTQDVLLLAGQNDHYVPINQLTDQILTLTNVRSLSARMFTPHETSDTHCQIGNIGLALHVILNWMEQTD</sequence>
<proteinExistence type="predicted"/>
<evidence type="ECO:0000259" key="1">
    <source>
        <dbReference type="Pfam" id="PF00561"/>
    </source>
</evidence>
<dbReference type="Gene3D" id="3.40.50.1820">
    <property type="entry name" value="alpha/beta hydrolase"/>
    <property type="match status" value="1"/>
</dbReference>
<protein>
    <submittedName>
        <fullName evidence="2">Alpha/beta hydrolase</fullName>
    </submittedName>
</protein>
<organism evidence="2 3">
    <name type="scientific">Paenibacillus kribbensis</name>
    <dbReference type="NCBI Taxonomy" id="172713"/>
    <lineage>
        <taxon>Bacteria</taxon>
        <taxon>Bacillati</taxon>
        <taxon>Bacillota</taxon>
        <taxon>Bacilli</taxon>
        <taxon>Bacillales</taxon>
        <taxon>Paenibacillaceae</taxon>
        <taxon>Paenibacillus</taxon>
    </lineage>
</organism>
<dbReference type="EMBL" id="CP020028">
    <property type="protein sequence ID" value="ASR48964.1"/>
    <property type="molecule type" value="Genomic_DNA"/>
</dbReference>
<dbReference type="Pfam" id="PF00561">
    <property type="entry name" value="Abhydrolase_1"/>
    <property type="match status" value="1"/>
</dbReference>
<dbReference type="AlphaFoldDB" id="A0A222WSU0"/>
<gene>
    <name evidence="2" type="ORF">B4V02_20800</name>
</gene>
<evidence type="ECO:0000313" key="3">
    <source>
        <dbReference type="Proteomes" id="UP000214666"/>
    </source>
</evidence>
<reference evidence="2 3" key="1">
    <citation type="submission" date="2017-03" db="EMBL/GenBank/DDBJ databases">
        <title>Complete genome sequence of Paenibacillus Kribbensis producing bioflocculants.</title>
        <authorList>
            <person name="Lee H.-G."/>
            <person name="Oh H.-M."/>
        </authorList>
    </citation>
    <scope>NUCLEOTIDE SEQUENCE [LARGE SCALE GENOMIC DNA]</scope>
    <source>
        <strain evidence="2 3">AM49</strain>
    </source>
</reference>
<keyword evidence="3" id="KW-1185">Reference proteome</keyword>
<dbReference type="SUPFAM" id="SSF53474">
    <property type="entry name" value="alpha/beta-Hydrolases"/>
    <property type="match status" value="1"/>
</dbReference>
<keyword evidence="2" id="KW-0378">Hydrolase</keyword>
<dbReference type="KEGG" id="pkb:B4V02_20800"/>
<feature type="domain" description="AB hydrolase-1" evidence="1">
    <location>
        <begin position="159"/>
        <end position="337"/>
    </location>
</feature>
<accession>A0A222WSU0</accession>
<dbReference type="RefSeq" id="WP_094156239.1">
    <property type="nucleotide sequence ID" value="NZ_CP020028.1"/>
</dbReference>
<dbReference type="InterPro" id="IPR029058">
    <property type="entry name" value="AB_hydrolase_fold"/>
</dbReference>
<dbReference type="InterPro" id="IPR000073">
    <property type="entry name" value="AB_hydrolase_1"/>
</dbReference>
<name>A0A222WSU0_9BACL</name>